<dbReference type="InterPro" id="IPR039498">
    <property type="entry name" value="NTP_transf_5"/>
</dbReference>
<reference evidence="2" key="1">
    <citation type="submission" date="2023-07" db="EMBL/GenBank/DDBJ databases">
        <title>Identification and characterization of horizontal gene transfer across gut microbiota members of farm animals based on homology search.</title>
        <authorList>
            <person name="Schwarzerova J."/>
            <person name="Nykrynova M."/>
            <person name="Jureckova K."/>
            <person name="Cejkova D."/>
            <person name="Rychlik I."/>
        </authorList>
    </citation>
    <scope>NUCLEOTIDE SEQUENCE [LARGE SCALE GENOMIC DNA]</scope>
    <source>
        <strain evidence="2">ET4</strain>
    </source>
</reference>
<evidence type="ECO:0000313" key="1">
    <source>
        <dbReference type="EMBL" id="MDM8144886.1"/>
    </source>
</evidence>
<organism evidence="1 2">
    <name type="scientific">Bacteroides eggerthii</name>
    <dbReference type="NCBI Taxonomy" id="28111"/>
    <lineage>
        <taxon>Bacteria</taxon>
        <taxon>Pseudomonadati</taxon>
        <taxon>Bacteroidota</taxon>
        <taxon>Bacteroidia</taxon>
        <taxon>Bacteroidales</taxon>
        <taxon>Bacteroidaceae</taxon>
        <taxon>Bacteroides</taxon>
    </lineage>
</organism>
<proteinExistence type="predicted"/>
<dbReference type="EMBL" id="JAUDCF010000003">
    <property type="protein sequence ID" value="MDM8144886.1"/>
    <property type="molecule type" value="Genomic_DNA"/>
</dbReference>
<sequence>MKTSPSYPPLFPQLLELLRCGLWDRQPDAALFRGLTHDQWLSLLLQGQQQSILGLMSEGVQRLPEDSQPPLDLRLQWFGYLQAIRHQQRQYGETRQDVLSWFLEAGIRCAVFKGDTFNALYPIPGLRMCGDVDLWFPDPDGVTQALQLLRKQGLQVKVPGNYHFILEYKGLSFEMHHDFLNLPFKSRVPHTLVSTEHPVYTGLQLNPEANTVMVLTHAARHFIETGLGLRHLCDWAVWLHRYGHTPEVQRGLAEIRRLGAGVFLTEFTALAVYLLGLESPDAESLIRFSRETRRERLLREMLLQGNLGKTHLAQKKHVPLVWFYLNSFLRELSLSAFWPRYVWASIPHQIRRTWRMLHRK</sequence>
<dbReference type="Proteomes" id="UP001228403">
    <property type="component" value="Unassembled WGS sequence"/>
</dbReference>
<name>A0ABT7U2Y9_9BACE</name>
<comment type="caution">
    <text evidence="1">The sequence shown here is derived from an EMBL/GenBank/DDBJ whole genome shotgun (WGS) entry which is preliminary data.</text>
</comment>
<evidence type="ECO:0000313" key="2">
    <source>
        <dbReference type="Proteomes" id="UP001228403"/>
    </source>
</evidence>
<dbReference type="Pfam" id="PF14907">
    <property type="entry name" value="NTP_transf_5"/>
    <property type="match status" value="1"/>
</dbReference>
<gene>
    <name evidence="1" type="ORF">QUW02_02890</name>
</gene>
<keyword evidence="2" id="KW-1185">Reference proteome</keyword>
<accession>A0ABT7U2Y9</accession>
<protein>
    <submittedName>
        <fullName evidence="1">Nucleotidyltransferase family protein</fullName>
    </submittedName>
</protein>